<evidence type="ECO:0000256" key="3">
    <source>
        <dbReference type="ARBA" id="ARBA00022448"/>
    </source>
</evidence>
<dbReference type="HOGENOM" id="CLU_001265_30_3_1"/>
<keyword evidence="6 9" id="KW-0472">Membrane</keyword>
<evidence type="ECO:0000259" key="10">
    <source>
        <dbReference type="PROSITE" id="PS50850"/>
    </source>
</evidence>
<dbReference type="SUPFAM" id="SSF103473">
    <property type="entry name" value="MFS general substrate transporter"/>
    <property type="match status" value="1"/>
</dbReference>
<reference evidence="12" key="1">
    <citation type="journal article" date="2014" name="BMC Genomics">
        <title>Genome characteristics reveal the impact of lichenization on lichen-forming fungus Endocarpon pusillum Hedwig (Verrucariales, Ascomycota).</title>
        <authorList>
            <person name="Wang Y.-Y."/>
            <person name="Liu B."/>
            <person name="Zhang X.-Y."/>
            <person name="Zhou Q.-M."/>
            <person name="Zhang T."/>
            <person name="Li H."/>
            <person name="Yu Y.-F."/>
            <person name="Zhang X.-L."/>
            <person name="Hao X.-Y."/>
            <person name="Wang M."/>
            <person name="Wang L."/>
            <person name="Wei J.-C."/>
        </authorList>
    </citation>
    <scope>NUCLEOTIDE SEQUENCE [LARGE SCALE GENOMIC DNA]</scope>
    <source>
        <strain evidence="12">Z07020 / HMAS-L-300199</strain>
    </source>
</reference>
<feature type="compositionally biased region" description="Basic and acidic residues" evidence="8">
    <location>
        <begin position="541"/>
        <end position="553"/>
    </location>
</feature>
<dbReference type="PANTHER" id="PTHR48022:SF78">
    <property type="entry name" value="MONOSACCHARIDE TRANSPORTER, PUTATIVE (AFU_ORTHOLOGUE AFUA_2G02110)-RELATED"/>
    <property type="match status" value="1"/>
</dbReference>
<evidence type="ECO:0000256" key="9">
    <source>
        <dbReference type="SAM" id="Phobius"/>
    </source>
</evidence>
<dbReference type="EMBL" id="KE721111">
    <property type="protein sequence ID" value="ERF72311.1"/>
    <property type="molecule type" value="Genomic_DNA"/>
</dbReference>
<feature type="transmembrane region" description="Helical" evidence="9">
    <location>
        <begin position="364"/>
        <end position="384"/>
    </location>
</feature>
<dbReference type="GO" id="GO:0005351">
    <property type="term" value="F:carbohydrate:proton symporter activity"/>
    <property type="evidence" value="ECO:0007669"/>
    <property type="project" value="TreeGrafter"/>
</dbReference>
<dbReference type="Proteomes" id="UP000019373">
    <property type="component" value="Unassembled WGS sequence"/>
</dbReference>
<feature type="transmembrane region" description="Helical" evidence="9">
    <location>
        <begin position="301"/>
        <end position="325"/>
    </location>
</feature>
<sequence>MLSLHQINGWNVSHKLQKRKLLIAVNCVAGLSIFFFGYDQGLMGGVNNAKDYIHLMGFGYTEDRGEDRNVPVINDSLLQGGIVASYYLGCLVGALLGGWVGDKIGRIKTIATGAAWSIVGAILQTSAQNHSWMICARVLNGCGTGILNAIVPVWATETADYTSRGQFITIEFTLNIFGVVVAYWLEYGLAYVDGGVTAFRWRFPIAFQIVPLLFLLGTVWFFPESPRWLTKVGREDEALYVLQRLRGDGSDPADAGRAQAEFEDIKNIAELVRSAKNSTSYSSMLTGRGSGKLHTGRRIQLVIWLQIMQDWVGIAAVTVYAPTIFRIAGFDTNKSQWLSGLNFVTYMISTLICVFTLDKIGRRWTLYWGSVGQGIAMFLAGGFICLSADAIADNDTAKASSYGIASASMVFIFTAIFGATWLTVPWLYPAEIFPLAVRAKGNAWGVVGWSIGNGWLTLLCPVMLGAIGGKTLYIFGVCNVLSIPIVWALYPESNQRTLEEMDLLFAADTPWNWDAERNFKKLCTENPHLVQVAQRGQSVVDPERGVRESRKASYADVYGSGRTDSIEKSSGTSGMMEKS</sequence>
<evidence type="ECO:0000313" key="11">
    <source>
        <dbReference type="EMBL" id="ERF72311.1"/>
    </source>
</evidence>
<dbReference type="InterPro" id="IPR050360">
    <property type="entry name" value="MFS_Sugar_Transporters"/>
</dbReference>
<feature type="region of interest" description="Disordered" evidence="8">
    <location>
        <begin position="541"/>
        <end position="579"/>
    </location>
</feature>
<keyword evidence="3 7" id="KW-0813">Transport</keyword>
<dbReference type="PROSITE" id="PS50850">
    <property type="entry name" value="MFS"/>
    <property type="match status" value="1"/>
</dbReference>
<keyword evidence="12" id="KW-1185">Reference proteome</keyword>
<feature type="transmembrane region" description="Helical" evidence="9">
    <location>
        <begin position="404"/>
        <end position="429"/>
    </location>
</feature>
<dbReference type="OrthoDB" id="2544694at2759"/>
<evidence type="ECO:0000256" key="7">
    <source>
        <dbReference type="RuleBase" id="RU003346"/>
    </source>
</evidence>
<evidence type="ECO:0000256" key="2">
    <source>
        <dbReference type="ARBA" id="ARBA00010992"/>
    </source>
</evidence>
<gene>
    <name evidence="11" type="ORF">EPUS_02198</name>
</gene>
<dbReference type="PRINTS" id="PR00171">
    <property type="entry name" value="SUGRTRNSPORT"/>
</dbReference>
<dbReference type="GeneID" id="19237252"/>
<name>U1GKB6_ENDPU</name>
<feature type="transmembrane region" description="Helical" evidence="9">
    <location>
        <begin position="337"/>
        <end position="357"/>
    </location>
</feature>
<evidence type="ECO:0000313" key="12">
    <source>
        <dbReference type="Proteomes" id="UP000019373"/>
    </source>
</evidence>
<evidence type="ECO:0000256" key="4">
    <source>
        <dbReference type="ARBA" id="ARBA00022692"/>
    </source>
</evidence>
<comment type="subcellular location">
    <subcellularLocation>
        <location evidence="1">Membrane</location>
        <topology evidence="1">Multi-pass membrane protein</topology>
    </subcellularLocation>
</comment>
<keyword evidence="4 9" id="KW-0812">Transmembrane</keyword>
<keyword evidence="5 9" id="KW-1133">Transmembrane helix</keyword>
<feature type="transmembrane region" description="Helical" evidence="9">
    <location>
        <begin position="21"/>
        <end position="38"/>
    </location>
</feature>
<dbReference type="NCBIfam" id="TIGR00879">
    <property type="entry name" value="SP"/>
    <property type="match status" value="1"/>
</dbReference>
<dbReference type="RefSeq" id="XP_007802156.1">
    <property type="nucleotide sequence ID" value="XM_007803965.1"/>
</dbReference>
<evidence type="ECO:0000256" key="1">
    <source>
        <dbReference type="ARBA" id="ARBA00004141"/>
    </source>
</evidence>
<evidence type="ECO:0000256" key="8">
    <source>
        <dbReference type="SAM" id="MobiDB-lite"/>
    </source>
</evidence>
<dbReference type="Pfam" id="PF00083">
    <property type="entry name" value="Sugar_tr"/>
    <property type="match status" value="1"/>
</dbReference>
<evidence type="ECO:0000256" key="6">
    <source>
        <dbReference type="ARBA" id="ARBA00023136"/>
    </source>
</evidence>
<accession>U1GKB6</accession>
<evidence type="ECO:0000256" key="5">
    <source>
        <dbReference type="ARBA" id="ARBA00022989"/>
    </source>
</evidence>
<feature type="transmembrane region" description="Helical" evidence="9">
    <location>
        <begin position="131"/>
        <end position="155"/>
    </location>
</feature>
<dbReference type="FunFam" id="1.20.1250.20:FF:000090">
    <property type="entry name" value="MFS sugar transporter, putative"/>
    <property type="match status" value="1"/>
</dbReference>
<dbReference type="OMA" id="YTSRGQF"/>
<feature type="transmembrane region" description="Helical" evidence="9">
    <location>
        <begin position="167"/>
        <end position="185"/>
    </location>
</feature>
<proteinExistence type="inferred from homology"/>
<dbReference type="InterPro" id="IPR003663">
    <property type="entry name" value="Sugar/inositol_transpt"/>
</dbReference>
<feature type="transmembrane region" description="Helical" evidence="9">
    <location>
        <begin position="472"/>
        <end position="490"/>
    </location>
</feature>
<dbReference type="InterPro" id="IPR005828">
    <property type="entry name" value="MFS_sugar_transport-like"/>
</dbReference>
<dbReference type="InterPro" id="IPR020846">
    <property type="entry name" value="MFS_dom"/>
</dbReference>
<feature type="domain" description="Major facilitator superfamily (MFS) profile" evidence="10">
    <location>
        <begin position="25"/>
        <end position="494"/>
    </location>
</feature>
<comment type="similarity">
    <text evidence="2 7">Belongs to the major facilitator superfamily. Sugar transporter (TC 2.A.1.1) family.</text>
</comment>
<protein>
    <recommendedName>
        <fullName evidence="10">Major facilitator superfamily (MFS) profile domain-containing protein</fullName>
    </recommendedName>
</protein>
<organism evidence="11 12">
    <name type="scientific">Endocarpon pusillum (strain Z07020 / HMAS-L-300199)</name>
    <name type="common">Lichen-forming fungus</name>
    <dbReference type="NCBI Taxonomy" id="1263415"/>
    <lineage>
        <taxon>Eukaryota</taxon>
        <taxon>Fungi</taxon>
        <taxon>Dikarya</taxon>
        <taxon>Ascomycota</taxon>
        <taxon>Pezizomycotina</taxon>
        <taxon>Eurotiomycetes</taxon>
        <taxon>Chaetothyriomycetidae</taxon>
        <taxon>Verrucariales</taxon>
        <taxon>Verrucariaceae</taxon>
        <taxon>Endocarpon</taxon>
    </lineage>
</organism>
<feature type="transmembrane region" description="Helical" evidence="9">
    <location>
        <begin position="77"/>
        <end position="100"/>
    </location>
</feature>
<dbReference type="GO" id="GO:0016020">
    <property type="term" value="C:membrane"/>
    <property type="evidence" value="ECO:0007669"/>
    <property type="project" value="UniProtKB-SubCell"/>
</dbReference>
<dbReference type="PANTHER" id="PTHR48022">
    <property type="entry name" value="PLASTIDIC GLUCOSE TRANSPORTER 4"/>
    <property type="match status" value="1"/>
</dbReference>
<feature type="transmembrane region" description="Helical" evidence="9">
    <location>
        <begin position="205"/>
        <end position="222"/>
    </location>
</feature>
<feature type="transmembrane region" description="Helical" evidence="9">
    <location>
        <begin position="441"/>
        <end position="466"/>
    </location>
</feature>
<dbReference type="AlphaFoldDB" id="U1GKB6"/>
<dbReference type="Gene3D" id="1.20.1250.20">
    <property type="entry name" value="MFS general substrate transporter like domains"/>
    <property type="match status" value="1"/>
</dbReference>
<dbReference type="InterPro" id="IPR036259">
    <property type="entry name" value="MFS_trans_sf"/>
</dbReference>
<dbReference type="eggNOG" id="KOG0254">
    <property type="taxonomic scope" value="Eukaryota"/>
</dbReference>